<feature type="region of interest" description="Disordered" evidence="1">
    <location>
        <begin position="72"/>
        <end position="105"/>
    </location>
</feature>
<protein>
    <submittedName>
        <fullName evidence="2">Uncharacterized protein</fullName>
    </submittedName>
</protein>
<accession>A0A2H1H9T3</accession>
<reference evidence="3" key="1">
    <citation type="submission" date="2017-05" db="EMBL/GenBank/DDBJ databases">
        <authorList>
            <person name="Song R."/>
            <person name="Chenine A.L."/>
            <person name="Ruprecht R.M."/>
        </authorList>
    </citation>
    <scope>NUCLEOTIDE SEQUENCE [LARGE SCALE GENOMIC DNA]</scope>
</reference>
<feature type="compositionally biased region" description="Basic and acidic residues" evidence="1">
    <location>
        <begin position="72"/>
        <end position="85"/>
    </location>
</feature>
<dbReference type="AlphaFoldDB" id="A0A2H1H9T3"/>
<evidence type="ECO:0000313" key="2">
    <source>
        <dbReference type="EMBL" id="SMR62533.1"/>
    </source>
</evidence>
<gene>
    <name evidence="2" type="ORF">ZT1E4_G11848</name>
</gene>
<dbReference type="Proteomes" id="UP000245764">
    <property type="component" value="Chromosome 18"/>
</dbReference>
<sequence>MDSVTASPGGVPCRRGYLEYQVVTASPKCVSCRQGYLECQVVVDSVERNRCLHCLKEKKYCYGARTQEVRDIPNESVGRPDDRRPLPSHQTSIPPGHSLHPYNGPQTTSESLVPYIVPTRPPSLPAPIAHQTAVPEDRPLAGKSAWITILNGQARTLLYLRADDSIEIEGCGGVRGVRTTTWLYRRNGGS</sequence>
<dbReference type="EMBL" id="LT854270">
    <property type="protein sequence ID" value="SMR62533.1"/>
    <property type="molecule type" value="Genomic_DNA"/>
</dbReference>
<proteinExistence type="predicted"/>
<evidence type="ECO:0000313" key="3">
    <source>
        <dbReference type="Proteomes" id="UP000245764"/>
    </source>
</evidence>
<name>A0A2H1H9T3_ZYMTR</name>
<organism evidence="2 3">
    <name type="scientific">Zymoseptoria tritici ST99CH_1E4</name>
    <dbReference type="NCBI Taxonomy" id="1276532"/>
    <lineage>
        <taxon>Eukaryota</taxon>
        <taxon>Fungi</taxon>
        <taxon>Dikarya</taxon>
        <taxon>Ascomycota</taxon>
        <taxon>Pezizomycotina</taxon>
        <taxon>Dothideomycetes</taxon>
        <taxon>Dothideomycetidae</taxon>
        <taxon>Mycosphaerellales</taxon>
        <taxon>Mycosphaerellaceae</taxon>
        <taxon>Zymoseptoria</taxon>
    </lineage>
</organism>
<evidence type="ECO:0000256" key="1">
    <source>
        <dbReference type="SAM" id="MobiDB-lite"/>
    </source>
</evidence>